<dbReference type="Proteomes" id="UP001597180">
    <property type="component" value="Unassembled WGS sequence"/>
</dbReference>
<dbReference type="InterPro" id="IPR026838">
    <property type="entry name" value="YheC/D"/>
</dbReference>
<name>A0ABW3UPA5_9BACL</name>
<dbReference type="Gene3D" id="3.30.470.20">
    <property type="entry name" value="ATP-grasp fold, B domain"/>
    <property type="match status" value="1"/>
</dbReference>
<protein>
    <submittedName>
        <fullName evidence="1">YheC/YheD family protein</fullName>
    </submittedName>
</protein>
<dbReference type="SUPFAM" id="SSF56059">
    <property type="entry name" value="Glutathione synthetase ATP-binding domain-like"/>
    <property type="match status" value="1"/>
</dbReference>
<gene>
    <name evidence="1" type="ORF">ACFQ4B_20835</name>
</gene>
<reference evidence="2" key="1">
    <citation type="journal article" date="2019" name="Int. J. Syst. Evol. Microbiol.">
        <title>The Global Catalogue of Microorganisms (GCM) 10K type strain sequencing project: providing services to taxonomists for standard genome sequencing and annotation.</title>
        <authorList>
            <consortium name="The Broad Institute Genomics Platform"/>
            <consortium name="The Broad Institute Genome Sequencing Center for Infectious Disease"/>
            <person name="Wu L."/>
            <person name="Ma J."/>
        </authorList>
    </citation>
    <scope>NUCLEOTIDE SEQUENCE [LARGE SCALE GENOMIC DNA]</scope>
    <source>
        <strain evidence="2">CCUG 53270</strain>
    </source>
</reference>
<sequence length="247" mass="28644">MGYRNKVKFKWGKLGKYRFMKKYSSIRPYLPDTRLATKANIGTMLEKYGTVYLKPDEGASGYGIYKLTKKGDQYILRSGTTTRYYHSLDAAYRPHHQWFTRYRYVAQQGIRLLQHNKRAFDLRIMVQKNKDKQFEVTGIIGRLAKQGKIVTNFHSGGTPLPVETLLSSHLTGDEQASFIQSMEQIGKEASVVLGHSYRSNKAFGVDIAIDSDMKPWILEVNTRPDTKIFRALKDKTMYRRIMQYAKY</sequence>
<organism evidence="1 2">
    <name type="scientific">Paenibacillus vulneris</name>
    <dbReference type="NCBI Taxonomy" id="1133364"/>
    <lineage>
        <taxon>Bacteria</taxon>
        <taxon>Bacillati</taxon>
        <taxon>Bacillota</taxon>
        <taxon>Bacilli</taxon>
        <taxon>Bacillales</taxon>
        <taxon>Paenibacillaceae</taxon>
        <taxon>Paenibacillus</taxon>
    </lineage>
</organism>
<accession>A0ABW3UPA5</accession>
<proteinExistence type="predicted"/>
<dbReference type="EMBL" id="JBHTLU010000031">
    <property type="protein sequence ID" value="MFD1222568.1"/>
    <property type="molecule type" value="Genomic_DNA"/>
</dbReference>
<dbReference type="RefSeq" id="WP_345588196.1">
    <property type="nucleotide sequence ID" value="NZ_BAABJG010000015.1"/>
</dbReference>
<keyword evidence="2" id="KW-1185">Reference proteome</keyword>
<comment type="caution">
    <text evidence="1">The sequence shown here is derived from an EMBL/GenBank/DDBJ whole genome shotgun (WGS) entry which is preliminary data.</text>
</comment>
<evidence type="ECO:0000313" key="2">
    <source>
        <dbReference type="Proteomes" id="UP001597180"/>
    </source>
</evidence>
<dbReference type="Pfam" id="PF14398">
    <property type="entry name" value="ATPgrasp_YheCD"/>
    <property type="match status" value="1"/>
</dbReference>
<evidence type="ECO:0000313" key="1">
    <source>
        <dbReference type="EMBL" id="MFD1222568.1"/>
    </source>
</evidence>